<evidence type="ECO:0000256" key="4">
    <source>
        <dbReference type="ARBA" id="ARBA00022768"/>
    </source>
</evidence>
<comment type="subcellular location">
    <subcellularLocation>
        <location evidence="7">Cytoplasm</location>
    </subcellularLocation>
</comment>
<evidence type="ECO:0000313" key="10">
    <source>
        <dbReference type="Proteomes" id="UP001484199"/>
    </source>
</evidence>
<feature type="region of interest" description="Involved in Mg(2+) ion dislocation from EF-Tu" evidence="7">
    <location>
        <begin position="78"/>
        <end position="81"/>
    </location>
</feature>
<dbReference type="InterPro" id="IPR036402">
    <property type="entry name" value="EF-Ts_dimer_sf"/>
</dbReference>
<dbReference type="Proteomes" id="UP001484199">
    <property type="component" value="Chromosome"/>
</dbReference>
<dbReference type="Pfam" id="PF00889">
    <property type="entry name" value="EF_TS"/>
    <property type="match status" value="1"/>
</dbReference>
<accession>A0ABZ2U9M1</accession>
<protein>
    <recommendedName>
        <fullName evidence="2 7">Elongation factor Ts</fullName>
        <shortName evidence="7">EF-Ts</shortName>
    </recommendedName>
</protein>
<keyword evidence="10" id="KW-1185">Reference proteome</keyword>
<dbReference type="GO" id="GO:0003746">
    <property type="term" value="F:translation elongation factor activity"/>
    <property type="evidence" value="ECO:0007669"/>
    <property type="project" value="UniProtKB-KW"/>
</dbReference>
<dbReference type="InterPro" id="IPR009060">
    <property type="entry name" value="UBA-like_sf"/>
</dbReference>
<dbReference type="PANTHER" id="PTHR11741:SF0">
    <property type="entry name" value="ELONGATION FACTOR TS, MITOCHONDRIAL"/>
    <property type="match status" value="1"/>
</dbReference>
<feature type="domain" description="Translation elongation factor EFTs/EF1B dimerisation" evidence="8">
    <location>
        <begin position="69"/>
        <end position="277"/>
    </location>
</feature>
<keyword evidence="4 7" id="KW-0251">Elongation factor</keyword>
<evidence type="ECO:0000256" key="2">
    <source>
        <dbReference type="ARBA" id="ARBA00016956"/>
    </source>
</evidence>
<dbReference type="SUPFAM" id="SSF54713">
    <property type="entry name" value="Elongation factor Ts (EF-Ts), dimerisation domain"/>
    <property type="match status" value="1"/>
</dbReference>
<reference evidence="9" key="1">
    <citation type="submission" date="2024-03" db="EMBL/GenBank/DDBJ databases">
        <title>The Complete Genome of 'Candidatus Phytoplasma fraxini' AshY1 from the Ash Yellows Group.</title>
        <authorList>
            <person name="Boehm J.W."/>
            <person name="Huettel B."/>
            <person name="Schneider B."/>
            <person name="Kube M."/>
        </authorList>
    </citation>
    <scope>NUCLEOTIDE SEQUENCE [LARGE SCALE GENOMIC DNA]</scope>
    <source>
        <strain evidence="9">AshY1</strain>
    </source>
</reference>
<evidence type="ECO:0000256" key="7">
    <source>
        <dbReference type="HAMAP-Rule" id="MF_00050"/>
    </source>
</evidence>
<dbReference type="SUPFAM" id="SSF46934">
    <property type="entry name" value="UBA-like"/>
    <property type="match status" value="1"/>
</dbReference>
<evidence type="ECO:0000313" key="9">
    <source>
        <dbReference type="EMBL" id="WYY26452.1"/>
    </source>
</evidence>
<comment type="function">
    <text evidence="6 7">Associates with the EF-Tu.GDP complex and induces the exchange of GDP to GTP. It remains bound to the aminoacyl-tRNA.EF-Tu.GTP complex up to the GTP hydrolysis stage on the ribosome.</text>
</comment>
<keyword evidence="5 7" id="KW-0648">Protein biosynthesis</keyword>
<evidence type="ECO:0000256" key="3">
    <source>
        <dbReference type="ARBA" id="ARBA00022490"/>
    </source>
</evidence>
<dbReference type="CDD" id="cd14275">
    <property type="entry name" value="UBA_EF-Ts"/>
    <property type="match status" value="1"/>
</dbReference>
<evidence type="ECO:0000256" key="6">
    <source>
        <dbReference type="ARBA" id="ARBA00025453"/>
    </source>
</evidence>
<evidence type="ECO:0000256" key="1">
    <source>
        <dbReference type="ARBA" id="ARBA00005532"/>
    </source>
</evidence>
<name>A0ABZ2U9M1_ASHYP</name>
<dbReference type="InterPro" id="IPR001816">
    <property type="entry name" value="Transl_elong_EFTs/EF1B"/>
</dbReference>
<dbReference type="Gene3D" id="3.30.479.20">
    <property type="entry name" value="Elongation factor Ts, dimerisation domain"/>
    <property type="match status" value="2"/>
</dbReference>
<evidence type="ECO:0000259" key="8">
    <source>
        <dbReference type="Pfam" id="PF00889"/>
    </source>
</evidence>
<dbReference type="NCBIfam" id="TIGR00116">
    <property type="entry name" value="tsf"/>
    <property type="match status" value="1"/>
</dbReference>
<comment type="similarity">
    <text evidence="1 7">Belongs to the EF-Ts family.</text>
</comment>
<dbReference type="PANTHER" id="PTHR11741">
    <property type="entry name" value="ELONGATION FACTOR TS"/>
    <property type="match status" value="1"/>
</dbReference>
<organism evidence="9 10">
    <name type="scientific">Ash yellows phytoplasma</name>
    <dbReference type="NCBI Taxonomy" id="35780"/>
    <lineage>
        <taxon>Bacteria</taxon>
        <taxon>Bacillati</taxon>
        <taxon>Mycoplasmatota</taxon>
        <taxon>Mollicutes</taxon>
        <taxon>Acholeplasmatales</taxon>
        <taxon>Acholeplasmataceae</taxon>
        <taxon>Candidatus Phytoplasma</taxon>
        <taxon>16SrVII (Ash yellows group)</taxon>
    </lineage>
</organism>
<dbReference type="Gene3D" id="1.10.8.10">
    <property type="entry name" value="DNA helicase RuvA subunit, C-terminal domain"/>
    <property type="match status" value="1"/>
</dbReference>
<dbReference type="RefSeq" id="WP_341266356.1">
    <property type="nucleotide sequence ID" value="NZ_CP146843.1"/>
</dbReference>
<gene>
    <name evidence="7" type="primary">tsf</name>
    <name evidence="9" type="ORF">AshY1_03380</name>
</gene>
<sequence>MKITLEMIKELRQKTQAGITYCKKALEETKGDVDSAVDILKKKGLYHKPDQKKDILQGLTNVLIHKNKAILYEFNAETDFVVQNENFTELYNKIGQILLEADMSVKTLTDFLKYKYNGLTVEEIIAQKAFVIKEQIILSRIQIVYKKDKEGFGFYKHQRGKISSLVHLSNSSADVEEHLPVHIVAMKPKFINKDSADMKFFVQEKENLLEQIKQKNINKPLNDKILEKIAENNLKVLIEKHCLLEQPFYMDFTQKVSEYLNHNNTNIIAYYLFEVGKR</sequence>
<proteinExistence type="inferred from homology"/>
<dbReference type="InterPro" id="IPR014039">
    <property type="entry name" value="Transl_elong_EFTs/EF1B_dimer"/>
</dbReference>
<dbReference type="EMBL" id="CP146843">
    <property type="protein sequence ID" value="WYY26452.1"/>
    <property type="molecule type" value="Genomic_DNA"/>
</dbReference>
<dbReference type="Gene3D" id="1.10.286.20">
    <property type="match status" value="1"/>
</dbReference>
<keyword evidence="3 7" id="KW-0963">Cytoplasm</keyword>
<dbReference type="HAMAP" id="MF_00050">
    <property type="entry name" value="EF_Ts"/>
    <property type="match status" value="1"/>
</dbReference>
<evidence type="ECO:0000256" key="5">
    <source>
        <dbReference type="ARBA" id="ARBA00022917"/>
    </source>
</evidence>